<dbReference type="InterPro" id="IPR001789">
    <property type="entry name" value="Sig_transdc_resp-reg_receiver"/>
</dbReference>
<dbReference type="Gene3D" id="3.30.450.20">
    <property type="entry name" value="PAS domain"/>
    <property type="match status" value="1"/>
</dbReference>
<dbReference type="RefSeq" id="WP_048435252.1">
    <property type="nucleotide sequence ID" value="NZ_LWHQ01000028.1"/>
</dbReference>
<dbReference type="Pfam" id="PF05227">
    <property type="entry name" value="CHASE3"/>
    <property type="match status" value="1"/>
</dbReference>
<keyword evidence="6" id="KW-1133">Transmembrane helix</keyword>
<feature type="region of interest" description="Disordered" evidence="5">
    <location>
        <begin position="275"/>
        <end position="298"/>
    </location>
</feature>
<evidence type="ECO:0000259" key="8">
    <source>
        <dbReference type="PROSITE" id="PS50110"/>
    </source>
</evidence>
<comment type="catalytic activity">
    <reaction evidence="1">
        <text>ATP + protein L-histidine = ADP + protein N-phospho-L-histidine.</text>
        <dbReference type="EC" id="2.7.13.3"/>
    </reaction>
</comment>
<keyword evidence="6" id="KW-0812">Transmembrane</keyword>
<dbReference type="GO" id="GO:0000155">
    <property type="term" value="F:phosphorelay sensor kinase activity"/>
    <property type="evidence" value="ECO:0007669"/>
    <property type="project" value="InterPro"/>
</dbReference>
<dbReference type="AlphaFoldDB" id="A0A179SC41"/>
<feature type="domain" description="Histidine kinase" evidence="7">
    <location>
        <begin position="358"/>
        <end position="581"/>
    </location>
</feature>
<dbReference type="InterPro" id="IPR036890">
    <property type="entry name" value="HATPase_C_sf"/>
</dbReference>
<feature type="modified residue" description="4-aspartylphosphate" evidence="4">
    <location>
        <position position="654"/>
    </location>
</feature>
<evidence type="ECO:0000256" key="6">
    <source>
        <dbReference type="SAM" id="Phobius"/>
    </source>
</evidence>
<dbReference type="Gene3D" id="1.10.287.130">
    <property type="match status" value="1"/>
</dbReference>
<dbReference type="CDD" id="cd18161">
    <property type="entry name" value="REC_hyHK_blue-like"/>
    <property type="match status" value="1"/>
</dbReference>
<dbReference type="SMART" id="SM00448">
    <property type="entry name" value="REC"/>
    <property type="match status" value="1"/>
</dbReference>
<dbReference type="Gene3D" id="3.30.565.10">
    <property type="entry name" value="Histidine kinase-like ATPase, C-terminal domain"/>
    <property type="match status" value="1"/>
</dbReference>
<dbReference type="InterPro" id="IPR003661">
    <property type="entry name" value="HisK_dim/P_dom"/>
</dbReference>
<dbReference type="InterPro" id="IPR036097">
    <property type="entry name" value="HisK_dim/P_sf"/>
</dbReference>
<evidence type="ECO:0000256" key="4">
    <source>
        <dbReference type="PROSITE-ProRule" id="PRU00169"/>
    </source>
</evidence>
<dbReference type="Pfam" id="PF12860">
    <property type="entry name" value="PAS_7"/>
    <property type="match status" value="1"/>
</dbReference>
<dbReference type="SUPFAM" id="SSF55785">
    <property type="entry name" value="PYP-like sensor domain (PAS domain)"/>
    <property type="match status" value="1"/>
</dbReference>
<dbReference type="STRING" id="427683.A5481_15970"/>
<dbReference type="SMART" id="SM00387">
    <property type="entry name" value="HATPase_c"/>
    <property type="match status" value="1"/>
</dbReference>
<dbReference type="SUPFAM" id="SSF55874">
    <property type="entry name" value="ATPase domain of HSP90 chaperone/DNA topoisomerase II/histidine kinase"/>
    <property type="match status" value="1"/>
</dbReference>
<dbReference type="CDD" id="cd00082">
    <property type="entry name" value="HisKA"/>
    <property type="match status" value="1"/>
</dbReference>
<dbReference type="EMBL" id="LWHQ01000028">
    <property type="protein sequence ID" value="OAS23942.1"/>
    <property type="molecule type" value="Genomic_DNA"/>
</dbReference>
<evidence type="ECO:0000313" key="9">
    <source>
        <dbReference type="EMBL" id="OAS23942.1"/>
    </source>
</evidence>
<dbReference type="Pfam" id="PF02518">
    <property type="entry name" value="HATPase_c"/>
    <property type="match status" value="1"/>
</dbReference>
<keyword evidence="9" id="KW-0808">Transferase</keyword>
<organism evidence="9 10">
    <name type="scientific">Methylobacterium platani</name>
    <dbReference type="NCBI Taxonomy" id="427683"/>
    <lineage>
        <taxon>Bacteria</taxon>
        <taxon>Pseudomonadati</taxon>
        <taxon>Pseudomonadota</taxon>
        <taxon>Alphaproteobacteria</taxon>
        <taxon>Hyphomicrobiales</taxon>
        <taxon>Methylobacteriaceae</taxon>
        <taxon>Methylobacterium</taxon>
    </lineage>
</organism>
<dbReference type="InterPro" id="IPR004358">
    <property type="entry name" value="Sig_transdc_His_kin-like_C"/>
</dbReference>
<feature type="transmembrane region" description="Helical" evidence="6">
    <location>
        <begin position="182"/>
        <end position="205"/>
    </location>
</feature>
<comment type="caution">
    <text evidence="9">The sequence shown here is derived from an EMBL/GenBank/DDBJ whole genome shotgun (WGS) entry which is preliminary data.</text>
</comment>
<evidence type="ECO:0000256" key="3">
    <source>
        <dbReference type="ARBA" id="ARBA00022553"/>
    </source>
</evidence>
<keyword evidence="6" id="KW-0472">Membrane</keyword>
<reference evidence="9 10" key="1">
    <citation type="submission" date="2016-04" db="EMBL/GenBank/DDBJ databases">
        <authorList>
            <person name="Evans L.H."/>
            <person name="Alamgir A."/>
            <person name="Owens N."/>
            <person name="Weber N.D."/>
            <person name="Virtaneva K."/>
            <person name="Barbian K."/>
            <person name="Babar A."/>
            <person name="Rosenke K."/>
        </authorList>
    </citation>
    <scope>NUCLEOTIDE SEQUENCE [LARGE SCALE GENOMIC DNA]</scope>
    <source>
        <strain evidence="9 10">PMB02</strain>
    </source>
</reference>
<dbReference type="PRINTS" id="PR00344">
    <property type="entry name" value="BCTRLSENSOR"/>
</dbReference>
<dbReference type="InterPro" id="IPR003594">
    <property type="entry name" value="HATPase_dom"/>
</dbReference>
<dbReference type="Pfam" id="PF00512">
    <property type="entry name" value="HisKA"/>
    <property type="match status" value="1"/>
</dbReference>
<dbReference type="SMART" id="SM00388">
    <property type="entry name" value="HisKA"/>
    <property type="match status" value="1"/>
</dbReference>
<dbReference type="OrthoDB" id="9796100at2"/>
<evidence type="ECO:0000256" key="1">
    <source>
        <dbReference type="ARBA" id="ARBA00000085"/>
    </source>
</evidence>
<dbReference type="InterPro" id="IPR007891">
    <property type="entry name" value="CHASE3"/>
</dbReference>
<dbReference type="InterPro" id="IPR035965">
    <property type="entry name" value="PAS-like_dom_sf"/>
</dbReference>
<accession>A0A179SC41</accession>
<dbReference type="Gene3D" id="3.40.50.2300">
    <property type="match status" value="1"/>
</dbReference>
<dbReference type="EC" id="2.7.13.3" evidence="2"/>
<dbReference type="PANTHER" id="PTHR43065:SF49">
    <property type="entry name" value="HISTIDINE KINASE"/>
    <property type="match status" value="1"/>
</dbReference>
<proteinExistence type="predicted"/>
<evidence type="ECO:0000256" key="5">
    <source>
        <dbReference type="SAM" id="MobiDB-lite"/>
    </source>
</evidence>
<dbReference type="Pfam" id="PF00072">
    <property type="entry name" value="Response_reg"/>
    <property type="match status" value="1"/>
</dbReference>
<dbReference type="CDD" id="cd16919">
    <property type="entry name" value="HATPase_CckA-like"/>
    <property type="match status" value="1"/>
</dbReference>
<dbReference type="SUPFAM" id="SSF47384">
    <property type="entry name" value="Homodimeric domain of signal transducing histidine kinase"/>
    <property type="match status" value="1"/>
</dbReference>
<protein>
    <recommendedName>
        <fullName evidence="2">histidine kinase</fullName>
        <ecNumber evidence="2">2.7.13.3</ecNumber>
    </recommendedName>
</protein>
<keyword evidence="9" id="KW-0418">Kinase</keyword>
<dbReference type="CDD" id="cd19410">
    <property type="entry name" value="HK9-like_sensor"/>
    <property type="match status" value="1"/>
</dbReference>
<gene>
    <name evidence="9" type="ORF">A5481_15970</name>
</gene>
<dbReference type="SUPFAM" id="SSF52172">
    <property type="entry name" value="CheY-like"/>
    <property type="match status" value="1"/>
</dbReference>
<keyword evidence="3 4" id="KW-0597">Phosphoprotein</keyword>
<dbReference type="PANTHER" id="PTHR43065">
    <property type="entry name" value="SENSOR HISTIDINE KINASE"/>
    <property type="match status" value="1"/>
</dbReference>
<dbReference type="Proteomes" id="UP000078316">
    <property type="component" value="Unassembled WGS sequence"/>
</dbReference>
<evidence type="ECO:0000313" key="10">
    <source>
        <dbReference type="Proteomes" id="UP000078316"/>
    </source>
</evidence>
<sequence>MTQYLVRRANVLVLGVLIAILALVGAATWERLNASRDARTWSRHSYQVLDTTKDLAIALRDAERGQRGYVLTGRAEYLGPYDVARDRLGLLQGELQKLTADNPAQQERIRALAPAIQHKLEELAQTLQARRDGGLEAALRIINGDAGRNHMREAETILAALLADEQRLLDERLVQNDARATWVRWMVIAGSVLAVFTLLWAARLLNQAWSRSYRTETEQRAVALRLRTTLDSLSQGVAVFGPDRKLANWNECFQVLLDLPKAMVRRGTTYGAFVEHTGEPGRPALETEDQVRHGSRNPREAVTYERQNAEGHHLEIRRTPMPDGGFVLTISDMTKRAQAEGVLREAQKMQAIGQLTGGIAHDFNNLLQVILGNLEFIRAKLDGDARLQTRIERASWAAQRGATLTGQLLAFARKQPLAPSAIDLAATMPDLIPLLRRTLGETIDVRYVETVGLWPAMADAAQLESAVLNLALNARDAMPGGGRLTIELGNKVLDDDYVRRHAETVPGDYAMVAVSDTGHGMTPDIVKRVFEPFFTTKPDGKGTGLGLAMVFGFVKQSGGHVKIYSEPGEGTTVKLYLPRAVGAAAATGQRSGSPLDLPRGSGTILVVEDEAAVREIACAILADLGYRVLEAGDGEEGLRVFAANVATIDLLLTDVILPGKVRGRELAERVQALRPEVRIVFMSGYTENSIIHHGRVDDGVHLISKPFKREHLARKVAEVLGPAGAEMPEAANVVALRPVKGTGP</sequence>
<name>A0A179SC41_9HYPH</name>
<feature type="compositionally biased region" description="Basic and acidic residues" evidence="5">
    <location>
        <begin position="289"/>
        <end position="298"/>
    </location>
</feature>
<dbReference type="PROSITE" id="PS50109">
    <property type="entry name" value="HIS_KIN"/>
    <property type="match status" value="1"/>
</dbReference>
<feature type="domain" description="Response regulatory" evidence="8">
    <location>
        <begin position="603"/>
        <end position="720"/>
    </location>
</feature>
<dbReference type="InterPro" id="IPR011006">
    <property type="entry name" value="CheY-like_superfamily"/>
</dbReference>
<evidence type="ECO:0000256" key="2">
    <source>
        <dbReference type="ARBA" id="ARBA00012438"/>
    </source>
</evidence>
<dbReference type="PROSITE" id="PS50110">
    <property type="entry name" value="RESPONSE_REGULATORY"/>
    <property type="match status" value="1"/>
</dbReference>
<evidence type="ECO:0000259" key="7">
    <source>
        <dbReference type="PROSITE" id="PS50109"/>
    </source>
</evidence>
<dbReference type="InterPro" id="IPR005467">
    <property type="entry name" value="His_kinase_dom"/>
</dbReference>